<dbReference type="Proteomes" id="UP000823775">
    <property type="component" value="Unassembled WGS sequence"/>
</dbReference>
<gene>
    <name evidence="1" type="ORF">HAX54_052883</name>
</gene>
<protein>
    <submittedName>
        <fullName evidence="1">Uncharacterized protein</fullName>
    </submittedName>
</protein>
<feature type="non-terminal residue" evidence="1">
    <location>
        <position position="1"/>
    </location>
</feature>
<organism evidence="1 2">
    <name type="scientific">Datura stramonium</name>
    <name type="common">Jimsonweed</name>
    <name type="synonym">Common thornapple</name>
    <dbReference type="NCBI Taxonomy" id="4076"/>
    <lineage>
        <taxon>Eukaryota</taxon>
        <taxon>Viridiplantae</taxon>
        <taxon>Streptophyta</taxon>
        <taxon>Embryophyta</taxon>
        <taxon>Tracheophyta</taxon>
        <taxon>Spermatophyta</taxon>
        <taxon>Magnoliopsida</taxon>
        <taxon>eudicotyledons</taxon>
        <taxon>Gunneridae</taxon>
        <taxon>Pentapetalae</taxon>
        <taxon>asterids</taxon>
        <taxon>lamiids</taxon>
        <taxon>Solanales</taxon>
        <taxon>Solanaceae</taxon>
        <taxon>Solanoideae</taxon>
        <taxon>Datureae</taxon>
        <taxon>Datura</taxon>
    </lineage>
</organism>
<evidence type="ECO:0000313" key="2">
    <source>
        <dbReference type="Proteomes" id="UP000823775"/>
    </source>
</evidence>
<evidence type="ECO:0000313" key="1">
    <source>
        <dbReference type="EMBL" id="MCD7464503.1"/>
    </source>
</evidence>
<keyword evidence="2" id="KW-1185">Reference proteome</keyword>
<name>A0ABS8T089_DATST</name>
<dbReference type="EMBL" id="JACEIK010000970">
    <property type="protein sequence ID" value="MCD7464503.1"/>
    <property type="molecule type" value="Genomic_DNA"/>
</dbReference>
<accession>A0ABS8T089</accession>
<comment type="caution">
    <text evidence="1">The sequence shown here is derived from an EMBL/GenBank/DDBJ whole genome shotgun (WGS) entry which is preliminary data.</text>
</comment>
<sequence length="87" mass="10101">KYGGKKYKIASVKIKVKKVKIWARDSEPTRWPRVTEADLRVTLREKLRPISGMLEFPVSLRVTKLTLRVGLRDTLRPILRRISSGSR</sequence>
<proteinExistence type="predicted"/>
<reference evidence="1 2" key="1">
    <citation type="journal article" date="2021" name="BMC Genomics">
        <title>Datura genome reveals duplications of psychoactive alkaloid biosynthetic genes and high mutation rate following tissue culture.</title>
        <authorList>
            <person name="Rajewski A."/>
            <person name="Carter-House D."/>
            <person name="Stajich J."/>
            <person name="Litt A."/>
        </authorList>
    </citation>
    <scope>NUCLEOTIDE SEQUENCE [LARGE SCALE GENOMIC DNA]</scope>
    <source>
        <strain evidence="1">AR-01</strain>
    </source>
</reference>
<feature type="non-terminal residue" evidence="1">
    <location>
        <position position="87"/>
    </location>
</feature>